<gene>
    <name evidence="1" type="ORF">JT25_007785</name>
</gene>
<accession>A0A126T2U1</accession>
<dbReference type="AlphaFoldDB" id="A0A126T2U1"/>
<organism evidence="1 2">
    <name type="scientific">Methylomonas denitrificans</name>
    <dbReference type="NCBI Taxonomy" id="1538553"/>
    <lineage>
        <taxon>Bacteria</taxon>
        <taxon>Pseudomonadati</taxon>
        <taxon>Pseudomonadota</taxon>
        <taxon>Gammaproteobacteria</taxon>
        <taxon>Methylococcales</taxon>
        <taxon>Methylococcaceae</taxon>
        <taxon>Methylomonas</taxon>
    </lineage>
</organism>
<sequence length="149" mass="16350">MKAPCSLTDNLSQWNDGSGISVADWICCVGRYDHFVGFSRLLWPELLEHQGRIYVSDFFSHARLGKMLASGASPSVAQTFINALDLSTLFSEAAETIEDDQLLYLAATLEQTWAAKVARDYPGRAVEIIVTNALEEPGVGELLVSLREA</sequence>
<dbReference type="EMBL" id="CP014476">
    <property type="protein sequence ID" value="AMK76393.1"/>
    <property type="molecule type" value="Genomic_DNA"/>
</dbReference>
<evidence type="ECO:0000313" key="2">
    <source>
        <dbReference type="Proteomes" id="UP000030512"/>
    </source>
</evidence>
<dbReference type="KEGG" id="mdn:JT25_007785"/>
<dbReference type="Proteomes" id="UP000030512">
    <property type="component" value="Chromosome"/>
</dbReference>
<name>A0A126T2U1_9GAMM</name>
<proteinExistence type="predicted"/>
<evidence type="ECO:0000313" key="1">
    <source>
        <dbReference type="EMBL" id="AMK76393.1"/>
    </source>
</evidence>
<keyword evidence="2" id="KW-1185">Reference proteome</keyword>
<dbReference type="OrthoDB" id="21124at2"/>
<protein>
    <submittedName>
        <fullName evidence="1">Uncharacterized protein</fullName>
    </submittedName>
</protein>
<reference evidence="1 2" key="1">
    <citation type="journal article" date="2015" name="Environ. Microbiol.">
        <title>Methane oxidation coupled to nitrate reduction under hypoxia by the Gammaproteobacterium Methylomonas denitrificans, sp. nov. type strain FJG1.</title>
        <authorList>
            <person name="Kits K.D."/>
            <person name="Klotz M.G."/>
            <person name="Stein L.Y."/>
        </authorList>
    </citation>
    <scope>NUCLEOTIDE SEQUENCE [LARGE SCALE GENOMIC DNA]</scope>
    <source>
        <strain evidence="1 2">FJG1</strain>
    </source>
</reference>